<keyword evidence="5" id="KW-0677">Repeat</keyword>
<evidence type="ECO:0000256" key="1">
    <source>
        <dbReference type="ARBA" id="ARBA00004138"/>
    </source>
</evidence>
<feature type="region of interest" description="Disordered" evidence="9">
    <location>
        <begin position="458"/>
        <end position="489"/>
    </location>
</feature>
<feature type="compositionally biased region" description="Acidic residues" evidence="9">
    <location>
        <begin position="222"/>
        <end position="235"/>
    </location>
</feature>
<organism evidence="11 12">
    <name type="scientific">Triparma retinervis</name>
    <dbReference type="NCBI Taxonomy" id="2557542"/>
    <lineage>
        <taxon>Eukaryota</taxon>
        <taxon>Sar</taxon>
        <taxon>Stramenopiles</taxon>
        <taxon>Ochrophyta</taxon>
        <taxon>Bolidophyceae</taxon>
        <taxon>Parmales</taxon>
        <taxon>Triparmaceae</taxon>
        <taxon>Triparma</taxon>
    </lineage>
</organism>
<dbReference type="Proteomes" id="UP001165082">
    <property type="component" value="Unassembled WGS sequence"/>
</dbReference>
<evidence type="ECO:0000256" key="9">
    <source>
        <dbReference type="SAM" id="MobiDB-lite"/>
    </source>
</evidence>
<dbReference type="PANTHER" id="PTHR18849">
    <property type="entry name" value="LEUCINE RICH REPEAT PROTEIN"/>
    <property type="match status" value="1"/>
</dbReference>
<evidence type="ECO:0000313" key="12">
    <source>
        <dbReference type="Proteomes" id="UP001165082"/>
    </source>
</evidence>
<dbReference type="GO" id="GO:0005929">
    <property type="term" value="C:cilium"/>
    <property type="evidence" value="ECO:0007669"/>
    <property type="project" value="UniProtKB-SubCell"/>
</dbReference>
<evidence type="ECO:0000256" key="5">
    <source>
        <dbReference type="ARBA" id="ARBA00022737"/>
    </source>
</evidence>
<protein>
    <recommendedName>
        <fullName evidence="10">Dynein axonemal assembly factor 11-like CS domain-containing protein</fullName>
    </recommendedName>
</protein>
<sequence length="489" mass="55707">MATITRDLLRKRSEHNECMISTMEELTLHQEELVSIDECLGQSCRHLKILLLQNNIINKMENLHHLKSLEYLNLALNNIRKIEGVERCEFLNKLDLTINFIDLDDLESSIDNLVDRSHLVDLFMMGNPCEQDWKGFKNYVIARLPQLKQLDGTEVTRSMKITAAQQLPALVSELRGLAKERRERRDKEEEEQEKERRVKEEKKKRKEEKREAIESGKVVVEDVGESSEEENDDEELTGHTPEVRNEIYKEMAEQKAEKEAREKENQPQYRGEKEFEAQQKEAIDKARTREDRGEVRQCNEGKWPFRFDEDAKKGYVQLDVTVQKHLSSTLIDVDVNPDYVSIVIKSKVLRLVLPAEVEAEGAVASRSKTTGHLVVTMKKVDPNENMVALRAARKHAEKKVADERRRAASERAAKEGEKLGAQMLLSGSVQIEGMVSRSKGGVGAKDKVDIGMSEVKTTVSEKAKKGGGGKKRIDFPQSECPPPINVLLS</sequence>
<dbReference type="InterPro" id="IPR032675">
    <property type="entry name" value="LRR_dom_sf"/>
</dbReference>
<evidence type="ECO:0000256" key="6">
    <source>
        <dbReference type="ARBA" id="ARBA00023069"/>
    </source>
</evidence>
<feature type="compositionally biased region" description="Basic and acidic residues" evidence="9">
    <location>
        <begin position="179"/>
        <end position="201"/>
    </location>
</feature>
<comment type="subcellular location">
    <subcellularLocation>
        <location evidence="1">Cell projection</location>
        <location evidence="1">Cilium</location>
    </subcellularLocation>
    <subcellularLocation>
        <location evidence="2">Cytoplasm</location>
    </subcellularLocation>
</comment>
<dbReference type="SMART" id="SM00365">
    <property type="entry name" value="LRR_SD22"/>
    <property type="match status" value="2"/>
</dbReference>
<dbReference type="PANTHER" id="PTHR18849:SF0">
    <property type="entry name" value="CILIA- AND FLAGELLA-ASSOCIATED PROTEIN 410-RELATED"/>
    <property type="match status" value="1"/>
</dbReference>
<evidence type="ECO:0000256" key="3">
    <source>
        <dbReference type="ARBA" id="ARBA00022490"/>
    </source>
</evidence>
<dbReference type="InterPro" id="IPR056496">
    <property type="entry name" value="CS_DNAAF11_C"/>
</dbReference>
<accession>A0A9W7CJB5</accession>
<dbReference type="PROSITE" id="PS51450">
    <property type="entry name" value="LRR"/>
    <property type="match status" value="2"/>
</dbReference>
<evidence type="ECO:0000313" key="11">
    <source>
        <dbReference type="EMBL" id="GMI05699.1"/>
    </source>
</evidence>
<feature type="compositionally biased region" description="Basic and acidic residues" evidence="9">
    <location>
        <begin position="241"/>
        <end position="295"/>
    </location>
</feature>
<keyword evidence="6" id="KW-0969">Cilium</keyword>
<evidence type="ECO:0000256" key="7">
    <source>
        <dbReference type="ARBA" id="ARBA00023273"/>
    </source>
</evidence>
<dbReference type="SUPFAM" id="SSF52058">
    <property type="entry name" value="L domain-like"/>
    <property type="match status" value="1"/>
</dbReference>
<dbReference type="OrthoDB" id="10250990at2759"/>
<reference evidence="11" key="1">
    <citation type="submission" date="2022-07" db="EMBL/GenBank/DDBJ databases">
        <title>Genome analysis of Parmales, a sister group of diatoms, reveals the evolutionary specialization of diatoms from phago-mixotrophs to photoautotrophs.</title>
        <authorList>
            <person name="Ban H."/>
            <person name="Sato S."/>
            <person name="Yoshikawa S."/>
            <person name="Kazumasa Y."/>
            <person name="Nakamura Y."/>
            <person name="Ichinomiya M."/>
            <person name="Saitoh K."/>
            <person name="Sato N."/>
            <person name="Blanc-Mathieu R."/>
            <person name="Endo H."/>
            <person name="Kuwata A."/>
            <person name="Ogata H."/>
        </authorList>
    </citation>
    <scope>NUCLEOTIDE SEQUENCE</scope>
</reference>
<feature type="compositionally biased region" description="Pro residues" evidence="9">
    <location>
        <begin position="479"/>
        <end position="489"/>
    </location>
</feature>
<keyword evidence="12" id="KW-1185">Reference proteome</keyword>
<dbReference type="FunFam" id="3.80.10.10:FF:000052">
    <property type="entry name" value="Leucine rich repeat containing 6"/>
    <property type="match status" value="1"/>
</dbReference>
<feature type="region of interest" description="Disordered" evidence="9">
    <location>
        <begin position="179"/>
        <end position="295"/>
    </location>
</feature>
<dbReference type="GO" id="GO:0005737">
    <property type="term" value="C:cytoplasm"/>
    <property type="evidence" value="ECO:0007669"/>
    <property type="project" value="UniProtKB-SubCell"/>
</dbReference>
<comment type="similarity">
    <text evidence="8">Belongs to the tilB family.</text>
</comment>
<evidence type="ECO:0000256" key="8">
    <source>
        <dbReference type="ARBA" id="ARBA00049982"/>
    </source>
</evidence>
<proteinExistence type="inferred from homology"/>
<keyword evidence="7" id="KW-0966">Cell projection</keyword>
<evidence type="ECO:0000256" key="2">
    <source>
        <dbReference type="ARBA" id="ARBA00004496"/>
    </source>
</evidence>
<dbReference type="Pfam" id="PF23602">
    <property type="entry name" value="CS_DNAAF11_C"/>
    <property type="match status" value="1"/>
</dbReference>
<evidence type="ECO:0000259" key="10">
    <source>
        <dbReference type="Pfam" id="PF23602"/>
    </source>
</evidence>
<dbReference type="EMBL" id="BRXZ01000123">
    <property type="protein sequence ID" value="GMI05699.1"/>
    <property type="molecule type" value="Genomic_DNA"/>
</dbReference>
<feature type="domain" description="Dynein axonemal assembly factor 11-like CS" evidence="10">
    <location>
        <begin position="261"/>
        <end position="379"/>
    </location>
</feature>
<dbReference type="Gene3D" id="3.80.10.10">
    <property type="entry name" value="Ribonuclease Inhibitor"/>
    <property type="match status" value="1"/>
</dbReference>
<keyword evidence="3" id="KW-0963">Cytoplasm</keyword>
<evidence type="ECO:0000256" key="4">
    <source>
        <dbReference type="ARBA" id="ARBA00022614"/>
    </source>
</evidence>
<name>A0A9W7CJB5_9STRA</name>
<comment type="caution">
    <text evidence="11">The sequence shown here is derived from an EMBL/GenBank/DDBJ whole genome shotgun (WGS) entry which is preliminary data.</text>
</comment>
<gene>
    <name evidence="11" type="ORF">TrRE_jg10733</name>
</gene>
<keyword evidence="4" id="KW-0433">Leucine-rich repeat</keyword>
<dbReference type="AlphaFoldDB" id="A0A9W7CJB5"/>
<dbReference type="InterPro" id="IPR001611">
    <property type="entry name" value="Leu-rich_rpt"/>
</dbReference>